<keyword evidence="6" id="KW-0828">Tyrosine catabolism</keyword>
<feature type="domain" description="GST C-terminal" evidence="9">
    <location>
        <begin position="97"/>
        <end position="221"/>
    </location>
</feature>
<dbReference type="GO" id="GO:0016034">
    <property type="term" value="F:maleylacetoacetate isomerase activity"/>
    <property type="evidence" value="ECO:0007669"/>
    <property type="project" value="UniProtKB-EC"/>
</dbReference>
<evidence type="ECO:0000256" key="5">
    <source>
        <dbReference type="ARBA" id="ARBA00013199"/>
    </source>
</evidence>
<dbReference type="CDD" id="cd03042">
    <property type="entry name" value="GST_N_Zeta"/>
    <property type="match status" value="1"/>
</dbReference>
<dbReference type="Gene3D" id="3.40.30.10">
    <property type="entry name" value="Glutaredoxin"/>
    <property type="match status" value="1"/>
</dbReference>
<proteinExistence type="inferred from homology"/>
<dbReference type="SFLD" id="SFLDS00019">
    <property type="entry name" value="Glutathione_Transferase_(cytos"/>
    <property type="match status" value="1"/>
</dbReference>
<dbReference type="EMBL" id="ASGP02000008">
    <property type="protein sequence ID" value="KAH9493688.1"/>
    <property type="molecule type" value="Genomic_DNA"/>
</dbReference>
<dbReference type="CDD" id="cd03191">
    <property type="entry name" value="GST_C_Zeta"/>
    <property type="match status" value="1"/>
</dbReference>
<dbReference type="InterPro" id="IPR034333">
    <property type="entry name" value="GST_Zeta_N"/>
</dbReference>
<accession>A0A922HMW2</accession>
<dbReference type="PANTHER" id="PTHR42673">
    <property type="entry name" value="MALEYLACETOACETATE ISOMERASE"/>
    <property type="match status" value="1"/>
</dbReference>
<evidence type="ECO:0000313" key="10">
    <source>
        <dbReference type="EMBL" id="KAH9493688.1"/>
    </source>
</evidence>
<comment type="similarity">
    <text evidence="4">Belongs to the GST superfamily. Zeta family.</text>
</comment>
<dbReference type="Pfam" id="PF14497">
    <property type="entry name" value="GST_C_3"/>
    <property type="match status" value="1"/>
</dbReference>
<dbReference type="GO" id="GO:0006559">
    <property type="term" value="P:L-phenylalanine catabolic process"/>
    <property type="evidence" value="ECO:0007669"/>
    <property type="project" value="UniProtKB-KW"/>
</dbReference>
<dbReference type="InterPro" id="IPR040079">
    <property type="entry name" value="Glutathione_S-Trfase"/>
</dbReference>
<reference evidence="10" key="2">
    <citation type="journal article" date="2022" name="Res Sq">
        <title>Comparative Genomics Reveals Insights into the Divergent Evolution of Astigmatic Mites and Household Pest Adaptations.</title>
        <authorList>
            <person name="Xiong Q."/>
            <person name="Wan A.T.-Y."/>
            <person name="Liu X.-Y."/>
            <person name="Fung C.S.-H."/>
            <person name="Xiao X."/>
            <person name="Malainual N."/>
            <person name="Hou J."/>
            <person name="Wang L."/>
            <person name="Wang M."/>
            <person name="Yang K."/>
            <person name="Cui Y."/>
            <person name="Leung E."/>
            <person name="Nong W."/>
            <person name="Shin S.-K."/>
            <person name="Au S."/>
            <person name="Jeong K.Y."/>
            <person name="Chew F.T."/>
            <person name="Hui J."/>
            <person name="Leung T.F."/>
            <person name="Tungtrongchitr A."/>
            <person name="Zhong N."/>
            <person name="Liu Z."/>
            <person name="Tsui S."/>
        </authorList>
    </citation>
    <scope>NUCLEOTIDE SEQUENCE</scope>
    <source>
        <strain evidence="10">Derf</strain>
        <tissue evidence="10">Whole organism</tissue>
    </source>
</reference>
<gene>
    <name evidence="10" type="primary">GSTZ1</name>
    <name evidence="10" type="ORF">DERF_014425</name>
</gene>
<reference evidence="10" key="1">
    <citation type="submission" date="2013-05" db="EMBL/GenBank/DDBJ databases">
        <authorList>
            <person name="Yim A.K.Y."/>
            <person name="Chan T.F."/>
            <person name="Ji K.M."/>
            <person name="Liu X.Y."/>
            <person name="Zhou J.W."/>
            <person name="Li R.Q."/>
            <person name="Yang K.Y."/>
            <person name="Li J."/>
            <person name="Li M."/>
            <person name="Law P.T.W."/>
            <person name="Wu Y.L."/>
            <person name="Cai Z.L."/>
            <person name="Qin H."/>
            <person name="Bao Y."/>
            <person name="Leung R.K.K."/>
            <person name="Ng P.K.S."/>
            <person name="Zou J."/>
            <person name="Zhong X.J."/>
            <person name="Ran P.X."/>
            <person name="Zhong N.S."/>
            <person name="Liu Z.G."/>
            <person name="Tsui S.K.W."/>
        </authorList>
    </citation>
    <scope>NUCLEOTIDE SEQUENCE</scope>
    <source>
        <strain evidence="10">Derf</strain>
        <tissue evidence="10">Whole organism</tissue>
    </source>
</reference>
<dbReference type="SUPFAM" id="SSF52833">
    <property type="entry name" value="Thioredoxin-like"/>
    <property type="match status" value="1"/>
</dbReference>
<dbReference type="PROSITE" id="PS50404">
    <property type="entry name" value="GST_NTER"/>
    <property type="match status" value="1"/>
</dbReference>
<dbReference type="PANTHER" id="PTHR42673:SF4">
    <property type="entry name" value="MALEYLACETOACETATE ISOMERASE"/>
    <property type="match status" value="1"/>
</dbReference>
<dbReference type="Proteomes" id="UP000790347">
    <property type="component" value="Unassembled WGS sequence"/>
</dbReference>
<dbReference type="GO" id="GO:0005737">
    <property type="term" value="C:cytoplasm"/>
    <property type="evidence" value="ECO:0007669"/>
    <property type="project" value="InterPro"/>
</dbReference>
<comment type="pathway">
    <text evidence="3">Amino-acid degradation; L-phenylalanine degradation; acetoacetate and fumarate from L-phenylalanine: step 5/6.</text>
</comment>
<evidence type="ECO:0000256" key="6">
    <source>
        <dbReference type="ARBA" id="ARBA00022878"/>
    </source>
</evidence>
<comment type="cofactor">
    <cofactor evidence="2">
        <name>glutathione</name>
        <dbReference type="ChEBI" id="CHEBI:57925"/>
    </cofactor>
</comment>
<dbReference type="InterPro" id="IPR036282">
    <property type="entry name" value="Glutathione-S-Trfase_C_sf"/>
</dbReference>
<keyword evidence="11" id="KW-1185">Reference proteome</keyword>
<evidence type="ECO:0000313" key="11">
    <source>
        <dbReference type="Proteomes" id="UP000790347"/>
    </source>
</evidence>
<evidence type="ECO:0000256" key="3">
    <source>
        <dbReference type="ARBA" id="ARBA00004671"/>
    </source>
</evidence>
<dbReference type="AlphaFoldDB" id="A0A922HMW2"/>
<dbReference type="PROSITE" id="PS50405">
    <property type="entry name" value="GST_CTER"/>
    <property type="match status" value="1"/>
</dbReference>
<dbReference type="FunFam" id="1.20.1050.10:FF:000010">
    <property type="entry name" value="Maleylacetoacetate isomerase isoform 1"/>
    <property type="match status" value="1"/>
</dbReference>
<name>A0A922HMW2_DERFA</name>
<keyword evidence="7" id="KW-0585">Phenylalanine catabolism</keyword>
<organism evidence="10 11">
    <name type="scientific">Dermatophagoides farinae</name>
    <name type="common">American house dust mite</name>
    <dbReference type="NCBI Taxonomy" id="6954"/>
    <lineage>
        <taxon>Eukaryota</taxon>
        <taxon>Metazoa</taxon>
        <taxon>Ecdysozoa</taxon>
        <taxon>Arthropoda</taxon>
        <taxon>Chelicerata</taxon>
        <taxon>Arachnida</taxon>
        <taxon>Acari</taxon>
        <taxon>Acariformes</taxon>
        <taxon>Sarcoptiformes</taxon>
        <taxon>Astigmata</taxon>
        <taxon>Psoroptidia</taxon>
        <taxon>Analgoidea</taxon>
        <taxon>Pyroglyphidae</taxon>
        <taxon>Dermatophagoidinae</taxon>
        <taxon>Dermatophagoides</taxon>
    </lineage>
</organism>
<sequence>MMATPSKFVLYNYWRSSCSWRVRAVLELKKIPYEYRAINLVKGEQYGKEFQQINPISQVPTLQFQTSDGRTEILYESMAIIDYLEQTFPTPSIYPNDPIERAKVIAIAETIVSGIQPIQNLVVMKKIEEITGSKDQSVEWSREWIRKKFQMLETMLKSMSGTHTFGDHLTLADFCLVPQVANAIKFKVDMNEFPLLKRLNEFLLTTESIAKARPDNQPDKM</sequence>
<dbReference type="GO" id="GO:0004364">
    <property type="term" value="F:glutathione transferase activity"/>
    <property type="evidence" value="ECO:0007669"/>
    <property type="project" value="TreeGrafter"/>
</dbReference>
<dbReference type="GO" id="GO:0006572">
    <property type="term" value="P:L-tyrosine catabolic process"/>
    <property type="evidence" value="ECO:0007669"/>
    <property type="project" value="UniProtKB-KW"/>
</dbReference>
<comment type="catalytic activity">
    <reaction evidence="1">
        <text>4-maleylacetoacetate = 4-fumarylacetoacetate</text>
        <dbReference type="Rhea" id="RHEA:14817"/>
        <dbReference type="ChEBI" id="CHEBI:17105"/>
        <dbReference type="ChEBI" id="CHEBI:18034"/>
        <dbReference type="EC" id="5.2.1.2"/>
    </reaction>
</comment>
<comment type="caution">
    <text evidence="10">The sequence shown here is derived from an EMBL/GenBank/DDBJ whole genome shotgun (WGS) entry which is preliminary data.</text>
</comment>
<dbReference type="InterPro" id="IPR004045">
    <property type="entry name" value="Glutathione_S-Trfase_N"/>
</dbReference>
<dbReference type="InterPro" id="IPR010987">
    <property type="entry name" value="Glutathione-S-Trfase_C-like"/>
</dbReference>
<dbReference type="Gene3D" id="1.20.1050.10">
    <property type="match status" value="1"/>
</dbReference>
<dbReference type="SUPFAM" id="SSF47616">
    <property type="entry name" value="GST C-terminal domain-like"/>
    <property type="match status" value="1"/>
</dbReference>
<dbReference type="NCBIfam" id="TIGR01262">
    <property type="entry name" value="maiA"/>
    <property type="match status" value="1"/>
</dbReference>
<dbReference type="GO" id="GO:0006749">
    <property type="term" value="P:glutathione metabolic process"/>
    <property type="evidence" value="ECO:0007669"/>
    <property type="project" value="TreeGrafter"/>
</dbReference>
<dbReference type="InterPro" id="IPR034330">
    <property type="entry name" value="GST_Zeta_C"/>
</dbReference>
<dbReference type="InterPro" id="IPR004046">
    <property type="entry name" value="GST_C"/>
</dbReference>
<protein>
    <recommendedName>
        <fullName evidence="5">maleylacetoacetate isomerase</fullName>
        <ecNumber evidence="5">5.2.1.2</ecNumber>
    </recommendedName>
</protein>
<evidence type="ECO:0000259" key="8">
    <source>
        <dbReference type="PROSITE" id="PS50404"/>
    </source>
</evidence>
<evidence type="ECO:0000256" key="7">
    <source>
        <dbReference type="ARBA" id="ARBA00023232"/>
    </source>
</evidence>
<dbReference type="InterPro" id="IPR005955">
    <property type="entry name" value="GST_Zeta"/>
</dbReference>
<evidence type="ECO:0000259" key="9">
    <source>
        <dbReference type="PROSITE" id="PS50405"/>
    </source>
</evidence>
<evidence type="ECO:0000256" key="4">
    <source>
        <dbReference type="ARBA" id="ARBA00010007"/>
    </source>
</evidence>
<dbReference type="SFLD" id="SFLDG00358">
    <property type="entry name" value="Main_(cytGST)"/>
    <property type="match status" value="1"/>
</dbReference>
<evidence type="ECO:0000256" key="2">
    <source>
        <dbReference type="ARBA" id="ARBA00001955"/>
    </source>
</evidence>
<dbReference type="EC" id="5.2.1.2" evidence="5"/>
<dbReference type="InterPro" id="IPR036249">
    <property type="entry name" value="Thioredoxin-like_sf"/>
</dbReference>
<feature type="domain" description="GST N-terminal" evidence="8">
    <location>
        <begin position="6"/>
        <end position="92"/>
    </location>
</feature>
<dbReference type="Pfam" id="PF13409">
    <property type="entry name" value="GST_N_2"/>
    <property type="match status" value="1"/>
</dbReference>
<evidence type="ECO:0000256" key="1">
    <source>
        <dbReference type="ARBA" id="ARBA00001622"/>
    </source>
</evidence>